<evidence type="ECO:0000256" key="2">
    <source>
        <dbReference type="ARBA" id="ARBA00022490"/>
    </source>
</evidence>
<sequence length="249" mass="27761">MTSIGTGYDLNNSTFSPDGRIFQVEYAYKAVENSGTALGIKVRDGIVLAVEHLVQSKLLIPGSNKRIHTVDEHIGIAIAGLNTDGKHFVNRAREEAKNWRDIYRTPIPSSSLTDRMGNYVQVYTLYSSVRPFGVSCIIASIENSAPKLYMIEPSGNYWGYNGIAVGKSQCEVKNEIEKLKLSELSLHEAVKTAIKIIRSTHNESKDKEYEIEVSWIGLTETNGQHQLVPKNIVDTIITELKSSEEMIED</sequence>
<evidence type="ECO:0000313" key="9">
    <source>
        <dbReference type="Proteomes" id="UP000054454"/>
    </source>
</evidence>
<comment type="function">
    <text evidence="1">The proteasome is a multicatalytic proteinase complex which is characterized by its ability to cleave peptides with Arg, Phe, Tyr, Leu, and Glu adjacent to the leaving group at neutral or slightly basic pH. The proteasome has an ATP-dependent proteolytic activity.</text>
</comment>
<evidence type="ECO:0000256" key="6">
    <source>
        <dbReference type="RuleBase" id="RU000551"/>
    </source>
</evidence>
<keyword evidence="4 6" id="KW-0539">Nucleus</keyword>
<dbReference type="InterPro" id="IPR050115">
    <property type="entry name" value="Proteasome_alpha"/>
</dbReference>
<evidence type="ECO:0000256" key="4">
    <source>
        <dbReference type="ARBA" id="ARBA00023242"/>
    </source>
</evidence>
<dbReference type="PROSITE" id="PS51475">
    <property type="entry name" value="PROTEASOME_ALPHA_2"/>
    <property type="match status" value="1"/>
</dbReference>
<comment type="similarity">
    <text evidence="5 6">Belongs to the peptidase T1A family.</text>
</comment>
<dbReference type="RefSeq" id="XP_018226330.1">
    <property type="nucleotide sequence ID" value="XM_018370172.1"/>
</dbReference>
<reference evidence="9" key="1">
    <citation type="journal article" date="2016" name="Nat. Commun.">
        <title>Genome analysis of three Pneumocystis species reveals adaptation mechanisms to life exclusively in mammalian hosts.</title>
        <authorList>
            <person name="Ma L."/>
            <person name="Chen Z."/>
            <person name="Huang D.W."/>
            <person name="Kutty G."/>
            <person name="Ishihara M."/>
            <person name="Wang H."/>
            <person name="Abouelleil A."/>
            <person name="Bishop L."/>
            <person name="Davey E."/>
            <person name="Deng R."/>
            <person name="Deng X."/>
            <person name="Fan L."/>
            <person name="Fantoni G."/>
            <person name="Fitzgerald M."/>
            <person name="Gogineni E."/>
            <person name="Goldberg J.M."/>
            <person name="Handley G."/>
            <person name="Hu X."/>
            <person name="Huber C."/>
            <person name="Jiao X."/>
            <person name="Jones K."/>
            <person name="Levin J.Z."/>
            <person name="Liu Y."/>
            <person name="Macdonald P."/>
            <person name="Melnikov A."/>
            <person name="Raley C."/>
            <person name="Sassi M."/>
            <person name="Sherman B.T."/>
            <person name="Song X."/>
            <person name="Sykes S."/>
            <person name="Tran B."/>
            <person name="Walsh L."/>
            <person name="Xia Y."/>
            <person name="Yang J."/>
            <person name="Young S."/>
            <person name="Zeng Q."/>
            <person name="Zheng X."/>
            <person name="Stephens R."/>
            <person name="Nusbaum C."/>
            <person name="Birren B.W."/>
            <person name="Azadi P."/>
            <person name="Lempicki R.A."/>
            <person name="Cuomo C.A."/>
            <person name="Kovacs J.A."/>
        </authorList>
    </citation>
    <scope>NUCLEOTIDE SEQUENCE [LARGE SCALE GENOMIC DNA]</scope>
    <source>
        <strain evidence="9">B80</strain>
    </source>
</reference>
<dbReference type="InterPro" id="IPR029055">
    <property type="entry name" value="Ntn_hydrolases_N"/>
</dbReference>
<dbReference type="VEuPathDB" id="FungiDB:T552_01593"/>
<dbReference type="AlphaFoldDB" id="A0A0W4ZKQ5"/>
<evidence type="ECO:0000259" key="7">
    <source>
        <dbReference type="PROSITE" id="PS00388"/>
    </source>
</evidence>
<evidence type="ECO:0000256" key="5">
    <source>
        <dbReference type="PROSITE-ProRule" id="PRU00808"/>
    </source>
</evidence>
<comment type="caution">
    <text evidence="8">The sequence shown here is derived from an EMBL/GenBank/DDBJ whole genome shotgun (WGS) entry which is preliminary data.</text>
</comment>
<name>A0A0W4ZKQ5_PNEC8</name>
<proteinExistence type="inferred from homology"/>
<protein>
    <recommendedName>
        <fullName evidence="6">Proteasome subunit alpha type</fullName>
    </recommendedName>
</protein>
<dbReference type="FunFam" id="3.60.20.10:FF:000007">
    <property type="entry name" value="Proteasome subunit alpha type"/>
    <property type="match status" value="1"/>
</dbReference>
<evidence type="ECO:0000313" key="8">
    <source>
        <dbReference type="EMBL" id="KTW28963.1"/>
    </source>
</evidence>
<dbReference type="Proteomes" id="UP000054454">
    <property type="component" value="Unassembled WGS sequence"/>
</dbReference>
<dbReference type="PROSITE" id="PS00388">
    <property type="entry name" value="PROTEASOME_ALPHA_1"/>
    <property type="match status" value="1"/>
</dbReference>
<dbReference type="GO" id="GO:0006511">
    <property type="term" value="P:ubiquitin-dependent protein catabolic process"/>
    <property type="evidence" value="ECO:0007669"/>
    <property type="project" value="InterPro"/>
</dbReference>
<comment type="subunit">
    <text evidence="6">The 26S proteasome consists of a 20S proteasome core and two 19S regulatory subunits.</text>
</comment>
<dbReference type="GO" id="GO:0005634">
    <property type="term" value="C:nucleus"/>
    <property type="evidence" value="ECO:0007669"/>
    <property type="project" value="UniProtKB-SubCell"/>
</dbReference>
<dbReference type="Pfam" id="PF10584">
    <property type="entry name" value="Proteasome_A_N"/>
    <property type="match status" value="1"/>
</dbReference>
<dbReference type="Pfam" id="PF00227">
    <property type="entry name" value="Proteasome"/>
    <property type="match status" value="1"/>
</dbReference>
<dbReference type="InterPro" id="IPR023332">
    <property type="entry name" value="Proteasome_alpha-type"/>
</dbReference>
<evidence type="ECO:0000256" key="3">
    <source>
        <dbReference type="ARBA" id="ARBA00022942"/>
    </source>
</evidence>
<evidence type="ECO:0000256" key="1">
    <source>
        <dbReference type="ARBA" id="ARBA00002000"/>
    </source>
</evidence>
<dbReference type="GO" id="GO:0005737">
    <property type="term" value="C:cytoplasm"/>
    <property type="evidence" value="ECO:0007669"/>
    <property type="project" value="UniProtKB-SubCell"/>
</dbReference>
<dbReference type="CDD" id="cd03751">
    <property type="entry name" value="proteasome_alpha_type_3"/>
    <property type="match status" value="1"/>
</dbReference>
<organism evidence="8 9">
    <name type="scientific">Pneumocystis carinii (strain B80)</name>
    <name type="common">Rat pneumocystis pneumonia agent</name>
    <name type="synonym">Pneumocystis carinii f. sp. carinii</name>
    <dbReference type="NCBI Taxonomy" id="1408658"/>
    <lineage>
        <taxon>Eukaryota</taxon>
        <taxon>Fungi</taxon>
        <taxon>Dikarya</taxon>
        <taxon>Ascomycota</taxon>
        <taxon>Taphrinomycotina</taxon>
        <taxon>Pneumocystomycetes</taxon>
        <taxon>Pneumocystaceae</taxon>
        <taxon>Pneumocystis</taxon>
    </lineage>
</organism>
<dbReference type="GeneID" id="28936375"/>
<dbReference type="InterPro" id="IPR000426">
    <property type="entry name" value="Proteasome_asu_N"/>
</dbReference>
<keyword evidence="9" id="KW-1185">Reference proteome</keyword>
<dbReference type="SMART" id="SM00948">
    <property type="entry name" value="Proteasome_A_N"/>
    <property type="match status" value="1"/>
</dbReference>
<keyword evidence="3 5" id="KW-0647">Proteasome</keyword>
<dbReference type="SUPFAM" id="SSF56235">
    <property type="entry name" value="N-terminal nucleophile aminohydrolases (Ntn hydrolases)"/>
    <property type="match status" value="1"/>
</dbReference>
<dbReference type="PANTHER" id="PTHR11599">
    <property type="entry name" value="PROTEASOME SUBUNIT ALPHA/BETA"/>
    <property type="match status" value="1"/>
</dbReference>
<keyword evidence="2 6" id="KW-0963">Cytoplasm</keyword>
<accession>A0A0W4ZKQ5</accession>
<gene>
    <name evidence="8" type="ORF">T552_01593</name>
</gene>
<comment type="subcellular location">
    <subcellularLocation>
        <location evidence="6">Cytoplasm</location>
    </subcellularLocation>
    <subcellularLocation>
        <location evidence="6">Nucleus</location>
    </subcellularLocation>
</comment>
<dbReference type="Gene3D" id="3.60.20.10">
    <property type="entry name" value="Glutamine Phosphoribosylpyrophosphate, subunit 1, domain 1"/>
    <property type="match status" value="1"/>
</dbReference>
<dbReference type="EMBL" id="LFVZ01000006">
    <property type="protein sequence ID" value="KTW28963.1"/>
    <property type="molecule type" value="Genomic_DNA"/>
</dbReference>
<dbReference type="InterPro" id="IPR001353">
    <property type="entry name" value="Proteasome_sua/b"/>
</dbReference>
<dbReference type="OrthoDB" id="40134at2759"/>
<dbReference type="GO" id="GO:0019773">
    <property type="term" value="C:proteasome core complex, alpha-subunit complex"/>
    <property type="evidence" value="ECO:0007669"/>
    <property type="project" value="UniProtKB-UniRule"/>
</dbReference>
<feature type="domain" description="Proteasome alpha-type subunits" evidence="7">
    <location>
        <begin position="8"/>
        <end position="30"/>
    </location>
</feature>